<feature type="domain" description="Beta-hexosaminidase bacterial type N-terminal" evidence="7">
    <location>
        <begin position="37"/>
        <end position="155"/>
    </location>
</feature>
<dbReference type="Gene3D" id="3.30.379.10">
    <property type="entry name" value="Chitobiase/beta-hexosaminidase domain 2-like"/>
    <property type="match status" value="1"/>
</dbReference>
<feature type="compositionally biased region" description="Low complexity" evidence="4">
    <location>
        <begin position="517"/>
        <end position="527"/>
    </location>
</feature>
<comment type="caution">
    <text evidence="8">The sequence shown here is derived from an EMBL/GenBank/DDBJ whole genome shotgun (WGS) entry which is preliminary data.</text>
</comment>
<evidence type="ECO:0000256" key="2">
    <source>
        <dbReference type="ARBA" id="ARBA00022801"/>
    </source>
</evidence>
<evidence type="ECO:0000256" key="3">
    <source>
        <dbReference type="ARBA" id="ARBA00023295"/>
    </source>
</evidence>
<proteinExistence type="inferred from homology"/>
<evidence type="ECO:0000256" key="1">
    <source>
        <dbReference type="ARBA" id="ARBA00006285"/>
    </source>
</evidence>
<dbReference type="CDD" id="cd06564">
    <property type="entry name" value="GH20_DspB_LnbB-like"/>
    <property type="match status" value="1"/>
</dbReference>
<evidence type="ECO:0008006" key="10">
    <source>
        <dbReference type="Google" id="ProtNLM"/>
    </source>
</evidence>
<dbReference type="SUPFAM" id="SSF55545">
    <property type="entry name" value="beta-N-acetylhexosaminidase-like domain"/>
    <property type="match status" value="1"/>
</dbReference>
<feature type="region of interest" description="Disordered" evidence="4">
    <location>
        <begin position="510"/>
        <end position="534"/>
    </location>
</feature>
<keyword evidence="9" id="KW-1185">Reference proteome</keyword>
<dbReference type="Pfam" id="PF00728">
    <property type="entry name" value="Glyco_hydro_20"/>
    <property type="match status" value="1"/>
</dbReference>
<evidence type="ECO:0000313" key="9">
    <source>
        <dbReference type="Proteomes" id="UP000600946"/>
    </source>
</evidence>
<evidence type="ECO:0000259" key="7">
    <source>
        <dbReference type="Pfam" id="PF02838"/>
    </source>
</evidence>
<evidence type="ECO:0000256" key="5">
    <source>
        <dbReference type="SAM" id="SignalP"/>
    </source>
</evidence>
<keyword evidence="2" id="KW-0378">Hydrolase</keyword>
<dbReference type="InterPro" id="IPR015882">
    <property type="entry name" value="HEX_bac_N"/>
</dbReference>
<feature type="chain" id="PRO_5045750071" description="Beta-N-acetylhexosaminidase" evidence="5">
    <location>
        <begin position="20"/>
        <end position="534"/>
    </location>
</feature>
<dbReference type="RefSeq" id="WP_229892025.1">
    <property type="nucleotide sequence ID" value="NZ_BMUU01000001.1"/>
</dbReference>
<dbReference type="InterPro" id="IPR025705">
    <property type="entry name" value="Beta_hexosaminidase_sua/sub"/>
</dbReference>
<evidence type="ECO:0000259" key="6">
    <source>
        <dbReference type="Pfam" id="PF00728"/>
    </source>
</evidence>
<dbReference type="InterPro" id="IPR029018">
    <property type="entry name" value="Hex-like_dom2"/>
</dbReference>
<dbReference type="EMBL" id="BMUU01000001">
    <property type="protein sequence ID" value="GGY14225.1"/>
    <property type="molecule type" value="Genomic_DNA"/>
</dbReference>
<feature type="domain" description="Glycoside hydrolase family 20 catalytic" evidence="6">
    <location>
        <begin position="162"/>
        <end position="491"/>
    </location>
</feature>
<dbReference type="PRINTS" id="PR00738">
    <property type="entry name" value="GLHYDRLASE20"/>
</dbReference>
<dbReference type="InterPro" id="IPR052764">
    <property type="entry name" value="GH20_Enzymes"/>
</dbReference>
<dbReference type="InterPro" id="IPR017853">
    <property type="entry name" value="GH"/>
</dbReference>
<accession>A0ABQ2ZED2</accession>
<dbReference type="SUPFAM" id="SSF51445">
    <property type="entry name" value="(Trans)glycosidases"/>
    <property type="match status" value="1"/>
</dbReference>
<dbReference type="Proteomes" id="UP000600946">
    <property type="component" value="Unassembled WGS sequence"/>
</dbReference>
<evidence type="ECO:0000256" key="4">
    <source>
        <dbReference type="SAM" id="MobiDB-lite"/>
    </source>
</evidence>
<name>A0ABQ2ZED2_9ACTN</name>
<reference evidence="9" key="1">
    <citation type="journal article" date="2019" name="Int. J. Syst. Evol. Microbiol.">
        <title>The Global Catalogue of Microorganisms (GCM) 10K type strain sequencing project: providing services to taxonomists for standard genome sequencing and annotation.</title>
        <authorList>
            <consortium name="The Broad Institute Genomics Platform"/>
            <consortium name="The Broad Institute Genome Sequencing Center for Infectious Disease"/>
            <person name="Wu L."/>
            <person name="Ma J."/>
        </authorList>
    </citation>
    <scope>NUCLEOTIDE SEQUENCE [LARGE SCALE GENOMIC DNA]</scope>
    <source>
        <strain evidence="9">JCM 4594</strain>
    </source>
</reference>
<keyword evidence="5" id="KW-0732">Signal</keyword>
<gene>
    <name evidence="8" type="ORF">GCM10010326_02030</name>
</gene>
<sequence length="534" mass="56331">MTTVAVMVLFLAGSGTASAVVPTAPERPAATAVTGPPSVVPSVRAFKAASGPGWRPARGSRVVIDGKSPGLADEGELLARELGLAYGKTAAPGRGDIRLALSGSASGPAESYGITVSGGRVDVTGRDEAGVFYGTRTVKQAVRTTGALAEGTVTDGPAKPQRGLNLDIARKYFTPGWIEARLREMADLKLNQLVLHISDDQGFGIEIKNPKYAKSVSTARLSQAQLAGIVKLAESLHITVVPEIDSPGHLGAVLKSFPDLRLKDVNGQIVQGAIDISQAGAGPVIDELNKEFLPLFPGGAWHLGGDEYQALTRRNPEASFPNLAAAARRLYGPSGTVKDLATRWLDDRARALAPSKKRLKAWNDGFYTGGIAKADAAIEAEYWTGKEIGARLPEGYLAEGRKVVNLNDAYLYYVLGQPNDFTYPTGQAIYEEWTPAVLRGSRPVPDAARYQDSILGARLAVWCDRAGAQTEAQVASGIRMPLAALSQKVWNAGQPTRSWSGFQELVGRANPGGGLPQAGAPPLDGGASAYRSPF</sequence>
<dbReference type="InterPro" id="IPR015883">
    <property type="entry name" value="Glyco_hydro_20_cat"/>
</dbReference>
<feature type="signal peptide" evidence="5">
    <location>
        <begin position="1"/>
        <end position="19"/>
    </location>
</feature>
<dbReference type="Pfam" id="PF02838">
    <property type="entry name" value="Glyco_hydro_20b"/>
    <property type="match status" value="1"/>
</dbReference>
<evidence type="ECO:0000313" key="8">
    <source>
        <dbReference type="EMBL" id="GGY14225.1"/>
    </source>
</evidence>
<comment type="similarity">
    <text evidence="1">Belongs to the glycosyl hydrolase 20 family.</text>
</comment>
<dbReference type="GeneID" id="96288249"/>
<protein>
    <recommendedName>
        <fullName evidence="10">Beta-N-acetylhexosaminidase</fullName>
    </recommendedName>
</protein>
<keyword evidence="3" id="KW-0326">Glycosidase</keyword>
<dbReference type="PANTHER" id="PTHR43678:SF1">
    <property type="entry name" value="BETA-N-ACETYLHEXOSAMINIDASE"/>
    <property type="match status" value="1"/>
</dbReference>
<organism evidence="8 9">
    <name type="scientific">Streptomyces xanthochromogenes</name>
    <dbReference type="NCBI Taxonomy" id="67384"/>
    <lineage>
        <taxon>Bacteria</taxon>
        <taxon>Bacillati</taxon>
        <taxon>Actinomycetota</taxon>
        <taxon>Actinomycetes</taxon>
        <taxon>Kitasatosporales</taxon>
        <taxon>Streptomycetaceae</taxon>
        <taxon>Streptomyces</taxon>
    </lineage>
</organism>
<dbReference type="PANTHER" id="PTHR43678">
    <property type="entry name" value="PUTATIVE (AFU_ORTHOLOGUE AFUA_2G00640)-RELATED"/>
    <property type="match status" value="1"/>
</dbReference>
<dbReference type="Gene3D" id="3.20.20.80">
    <property type="entry name" value="Glycosidases"/>
    <property type="match status" value="1"/>
</dbReference>